<dbReference type="Proteomes" id="UP000433532">
    <property type="component" value="Unassembled WGS sequence"/>
</dbReference>
<evidence type="ECO:0000256" key="3">
    <source>
        <dbReference type="ARBA" id="ARBA00022448"/>
    </source>
</evidence>
<evidence type="ECO:0000313" key="12">
    <source>
        <dbReference type="EMBL" id="RPM16252.1"/>
    </source>
</evidence>
<evidence type="ECO:0000313" key="13">
    <source>
        <dbReference type="Proteomes" id="UP000045039"/>
    </source>
</evidence>
<dbReference type="AlphaFoldDB" id="A0A072ZD90"/>
<dbReference type="Gene3D" id="3.40.190.10">
    <property type="entry name" value="Periplasmic binding protein-like II"/>
    <property type="match status" value="2"/>
</dbReference>
<evidence type="ECO:0000256" key="1">
    <source>
        <dbReference type="ARBA" id="ARBA00004418"/>
    </source>
</evidence>
<feature type="signal peptide" evidence="6">
    <location>
        <begin position="1"/>
        <end position="26"/>
    </location>
</feature>
<evidence type="ECO:0000313" key="10">
    <source>
        <dbReference type="EMBL" id="MZZ10770.1"/>
    </source>
</evidence>
<dbReference type="SMART" id="SM00062">
    <property type="entry name" value="PBPb"/>
    <property type="match status" value="1"/>
</dbReference>
<evidence type="ECO:0000313" key="8">
    <source>
        <dbReference type="EMBL" id="CRO08562.1"/>
    </source>
</evidence>
<dbReference type="PANTHER" id="PTHR35936">
    <property type="entry name" value="MEMBRANE-BOUND LYTIC MUREIN TRANSGLYCOSYLASE F"/>
    <property type="match status" value="1"/>
</dbReference>
<dbReference type="Proteomes" id="UP000644192">
    <property type="component" value="Unassembled WGS sequence"/>
</dbReference>
<evidence type="ECO:0000313" key="9">
    <source>
        <dbReference type="EMBL" id="MUI36276.1"/>
    </source>
</evidence>
<protein>
    <submittedName>
        <fullName evidence="11">ABC transporter substrate-binding protein</fullName>
    </submittedName>
    <submittedName>
        <fullName evidence="8">Lysine-arginine-ornithine-binding periplasmic protein</fullName>
    </submittedName>
    <submittedName>
        <fullName evidence="10">Transporter substrate-binding domain-containing protein</fullName>
    </submittedName>
</protein>
<dbReference type="EMBL" id="NSNE01000007">
    <property type="protein sequence ID" value="RPM16252.1"/>
    <property type="molecule type" value="Genomic_DNA"/>
</dbReference>
<evidence type="ECO:0000313" key="11">
    <source>
        <dbReference type="EMBL" id="OTI56534.1"/>
    </source>
</evidence>
<dbReference type="Proteomes" id="UP000045039">
    <property type="component" value="Unassembled WGS sequence"/>
</dbReference>
<organism evidence="10 17">
    <name type="scientific">Pseudomonas aeruginosa</name>
    <dbReference type="NCBI Taxonomy" id="287"/>
    <lineage>
        <taxon>Bacteria</taxon>
        <taxon>Pseudomonadati</taxon>
        <taxon>Pseudomonadota</taxon>
        <taxon>Gammaproteobacteria</taxon>
        <taxon>Pseudomonadales</taxon>
        <taxon>Pseudomonadaceae</taxon>
        <taxon>Pseudomonas</taxon>
    </lineage>
</organism>
<proteinExistence type="inferred from homology"/>
<dbReference type="EMBL" id="WXZT01000001">
    <property type="protein sequence ID" value="MZZ10770.1"/>
    <property type="molecule type" value="Genomic_DNA"/>
</dbReference>
<evidence type="ECO:0000256" key="2">
    <source>
        <dbReference type="ARBA" id="ARBA00010333"/>
    </source>
</evidence>
<comment type="similarity">
    <text evidence="2">Belongs to the bacterial solute-binding protein 3 family.</text>
</comment>
<feature type="domain" description="Solute-binding protein family 3/N-terminal" evidence="7">
    <location>
        <begin position="30"/>
        <end position="259"/>
    </location>
</feature>
<evidence type="ECO:0000256" key="6">
    <source>
        <dbReference type="SAM" id="SignalP"/>
    </source>
</evidence>
<evidence type="ECO:0000259" key="7">
    <source>
        <dbReference type="SMART" id="SM00062"/>
    </source>
</evidence>
<dbReference type="GO" id="GO:0030288">
    <property type="term" value="C:outer membrane-bounded periplasmic space"/>
    <property type="evidence" value="ECO:0007669"/>
    <property type="project" value="InterPro"/>
</dbReference>
<reference evidence="9 16" key="6">
    <citation type="submission" date="2019-11" db="EMBL/GenBank/DDBJ databases">
        <title>Genomes of ocular Pseudomonas aeruginosa isolates.</title>
        <authorList>
            <person name="Khan M."/>
            <person name="Rice S.A."/>
            <person name="Willcox M.D.P."/>
            <person name="Stapleton F."/>
        </authorList>
    </citation>
    <scope>NUCLEOTIDE SEQUENCE [LARGE SCALE GENOMIC DNA]</scope>
    <source>
        <strain evidence="9 16">PA221</strain>
    </source>
</reference>
<name>A0A072ZD90_PSEAI</name>
<dbReference type="Proteomes" id="UP000194857">
    <property type="component" value="Unassembled WGS sequence"/>
</dbReference>
<reference evidence="13" key="1">
    <citation type="submission" date="2015-06" db="EMBL/GenBank/DDBJ databases">
        <authorList>
            <person name="Radhakrishnan Rajesh"/>
            <person name="Underwood Anthony"/>
            <person name="Al-Shahib Ali"/>
        </authorList>
    </citation>
    <scope>NUCLEOTIDE SEQUENCE [LARGE SCALE GENOMIC DNA]</scope>
    <source>
        <strain evidence="13">P19_London_7_VIM_2_05_10</strain>
    </source>
</reference>
<keyword evidence="4 6" id="KW-0732">Signal</keyword>
<evidence type="ECO:0000313" key="17">
    <source>
        <dbReference type="Proteomes" id="UP000644192"/>
    </source>
</evidence>
<dbReference type="RefSeq" id="WP_003118292.1">
    <property type="nucleotide sequence ID" value="NZ_AP014839.1"/>
</dbReference>
<evidence type="ECO:0000313" key="14">
    <source>
        <dbReference type="Proteomes" id="UP000194857"/>
    </source>
</evidence>
<dbReference type="EMBL" id="NFFZ01000021">
    <property type="protein sequence ID" value="OTI56534.1"/>
    <property type="molecule type" value="Genomic_DNA"/>
</dbReference>
<dbReference type="SUPFAM" id="SSF53850">
    <property type="entry name" value="Periplasmic binding protein-like II"/>
    <property type="match status" value="1"/>
</dbReference>
<reference evidence="10" key="7">
    <citation type="submission" date="2020-01" db="EMBL/GenBank/DDBJ databases">
        <title>Bacteria Cultured from War Wounds Associated with the Conflict in Eastern Ukraine.</title>
        <authorList>
            <person name="Snesrud E."/>
            <person name="Galac M.R."/>
            <person name="Mc Gann P."/>
            <person name="Valentine K."/>
            <person name="Viacheslav K."/>
        </authorList>
    </citation>
    <scope>NUCLEOTIDE SEQUENCE</scope>
    <source>
        <strain evidence="10">VNMU148</strain>
    </source>
</reference>
<keyword evidence="5" id="KW-0574">Periplasm</keyword>
<dbReference type="CDD" id="cd13703">
    <property type="entry name" value="PBP2_HisJ_LAO"/>
    <property type="match status" value="1"/>
</dbReference>
<dbReference type="eggNOG" id="COG0834">
    <property type="taxonomic scope" value="Bacteria"/>
</dbReference>
<accession>A0A1S1BTU2</accession>
<dbReference type="NCBIfam" id="TIGR01096">
    <property type="entry name" value="3A0103s03R"/>
    <property type="match status" value="1"/>
</dbReference>
<comment type="caution">
    <text evidence="10">The sequence shown here is derived from an EMBL/GenBank/DDBJ whole genome shotgun (WGS) entry which is preliminary data.</text>
</comment>
<dbReference type="Pfam" id="PF00497">
    <property type="entry name" value="SBP_bac_3"/>
    <property type="match status" value="1"/>
</dbReference>
<dbReference type="InterPro" id="IPR005768">
    <property type="entry name" value="Lys_Arg_Orn-bd"/>
</dbReference>
<dbReference type="PANTHER" id="PTHR35936:SF17">
    <property type="entry name" value="ARGININE-BINDING EXTRACELLULAR PROTEIN ARTP"/>
    <property type="match status" value="1"/>
</dbReference>
<reference evidence="12 15" key="4">
    <citation type="submission" date="2017-08" db="EMBL/GenBank/DDBJ databases">
        <authorList>
            <person name="Feschi L."/>
            <person name="Jeukens J."/>
            <person name="Emond-Rheault J.-G."/>
            <person name="Kukavica-Ibrulj I."/>
            <person name="Boyle B."/>
            <person name="Levesque R.C."/>
        </authorList>
    </citation>
    <scope>NUCLEOTIDE SEQUENCE [LARGE SCALE GENOMIC DNA]</scope>
    <source>
        <strain evidence="12 15">PA-W36</strain>
    </source>
</reference>
<accession>A0A072ZD90</accession>
<dbReference type="Proteomes" id="UP000284767">
    <property type="component" value="Unassembled WGS sequence"/>
</dbReference>
<feature type="chain" id="PRO_5015027965" evidence="6">
    <location>
        <begin position="27"/>
        <end position="263"/>
    </location>
</feature>
<dbReference type="InterPro" id="IPR001638">
    <property type="entry name" value="Solute-binding_3/MltF_N"/>
</dbReference>
<reference evidence="11 14" key="3">
    <citation type="submission" date="2017-05" db="EMBL/GenBank/DDBJ databases">
        <authorList>
            <person name="Song R."/>
            <person name="Chenine A.L."/>
            <person name="Ruprecht R.M."/>
        </authorList>
    </citation>
    <scope>NUCLEOTIDE SEQUENCE [LARGE SCALE GENOMIC DNA]</scope>
    <source>
        <strain evidence="11 14">S567_C10_BS</strain>
    </source>
</reference>
<reference evidence="12 15" key="5">
    <citation type="submission" date="2019-01" db="EMBL/GenBank/DDBJ databases">
        <title>The Pseudomonas aeruginosa pan-genome provides new insights on its population structure, horizontal gene transfer and pathogenicity.</title>
        <authorList>
            <person name="Freschi L."/>
            <person name="Vincent A.T."/>
            <person name="Jeukens J."/>
            <person name="Emond-Rheault J.-G."/>
            <person name="Kukavica-Ibrulj I."/>
            <person name="Dupont M.-J."/>
            <person name="Charette S.J."/>
            <person name="Boyle B."/>
            <person name="Levesque R.C."/>
        </authorList>
    </citation>
    <scope>NUCLEOTIDE SEQUENCE [LARGE SCALE GENOMIC DNA]</scope>
    <source>
        <strain evidence="12 15">PA-W36</strain>
    </source>
</reference>
<evidence type="ECO:0000313" key="16">
    <source>
        <dbReference type="Proteomes" id="UP000433532"/>
    </source>
</evidence>
<gene>
    <name evidence="8" type="primary">argT_1</name>
    <name evidence="11" type="ORF">CAZ10_29320</name>
    <name evidence="9" type="ORF">GNQ48_14785</name>
    <name evidence="10" type="ORF">GUL26_00780</name>
    <name evidence="12" type="ORF">IPC1295_13960</name>
    <name evidence="8" type="ORF">PAERUG_P19_London_7_VIM_2_05_10_00751</name>
</gene>
<evidence type="ECO:0000256" key="5">
    <source>
        <dbReference type="ARBA" id="ARBA00022764"/>
    </source>
</evidence>
<dbReference type="OMA" id="HYYRTPL"/>
<keyword evidence="3" id="KW-0813">Transport</keyword>
<dbReference type="EMBL" id="WOAD01000011">
    <property type="protein sequence ID" value="MUI36276.1"/>
    <property type="molecule type" value="Genomic_DNA"/>
</dbReference>
<dbReference type="EMBL" id="CVVU01000028">
    <property type="protein sequence ID" value="CRO08562.1"/>
    <property type="molecule type" value="Genomic_DNA"/>
</dbReference>
<evidence type="ECO:0000313" key="15">
    <source>
        <dbReference type="Proteomes" id="UP000284767"/>
    </source>
</evidence>
<sequence length="263" mass="28461">MIKSLNTKNLLGGLLLGVLASGSAVAADGNLRIGIEAAYPPFSFKTAEGELAGFDYDIGNALCAQMQVKCQWIEQEYDGLIPSLKVRKIDAALSSITITEERRRSVDFTHKYYFTPGRLVMKEGAQLDDSFSQLAGKRIGVQRGATADRFASAVLAKAGAEVVRYTSQDEIYLDLVAGRLDATFADSIPLQTGFLDTPRGKGYAFVGPEFKDPKYFGEGAGIAVRKGDAELVGKLNAAIDAIRADGTYKRIEGKYFKSDIYGD</sequence>
<evidence type="ECO:0000256" key="4">
    <source>
        <dbReference type="ARBA" id="ARBA00022729"/>
    </source>
</evidence>
<reference evidence="8" key="2">
    <citation type="submission" date="2015-06" db="EMBL/GenBank/DDBJ databases">
        <authorList>
            <person name="Radhakrishnan R."/>
            <person name="Underwood A."/>
            <person name="Al-Shahib A."/>
        </authorList>
    </citation>
    <scope>NUCLEOTIDE SEQUENCE</scope>
    <source>
        <strain evidence="8">P19_London_7_VIM_2_05_10</strain>
    </source>
</reference>
<comment type="subcellular location">
    <subcellularLocation>
        <location evidence="1">Periplasm</location>
    </subcellularLocation>
</comment>